<feature type="non-terminal residue" evidence="1">
    <location>
        <position position="1"/>
    </location>
</feature>
<comment type="caution">
    <text evidence="1">The sequence shown here is derived from an EMBL/GenBank/DDBJ whole genome shotgun (WGS) entry which is preliminary data.</text>
</comment>
<sequence>RISQVTSTWKKTKDEAAAVARGMKRKYFS</sequence>
<evidence type="ECO:0000313" key="1">
    <source>
        <dbReference type="EMBL" id="KKK61449.1"/>
    </source>
</evidence>
<gene>
    <name evidence="1" type="ORF">LCGC14_3014190</name>
</gene>
<protein>
    <submittedName>
        <fullName evidence="1">Uncharacterized protein</fullName>
    </submittedName>
</protein>
<accession>A0A0F8Z4Z3</accession>
<proteinExistence type="predicted"/>
<organism evidence="1">
    <name type="scientific">marine sediment metagenome</name>
    <dbReference type="NCBI Taxonomy" id="412755"/>
    <lineage>
        <taxon>unclassified sequences</taxon>
        <taxon>metagenomes</taxon>
        <taxon>ecological metagenomes</taxon>
    </lineage>
</organism>
<name>A0A0F8Z4Z3_9ZZZZ</name>
<reference evidence="1" key="1">
    <citation type="journal article" date="2015" name="Nature">
        <title>Complex archaea that bridge the gap between prokaryotes and eukaryotes.</title>
        <authorList>
            <person name="Spang A."/>
            <person name="Saw J.H."/>
            <person name="Jorgensen S.L."/>
            <person name="Zaremba-Niedzwiedzka K."/>
            <person name="Martijn J."/>
            <person name="Lind A.E."/>
            <person name="van Eijk R."/>
            <person name="Schleper C."/>
            <person name="Guy L."/>
            <person name="Ettema T.J."/>
        </authorList>
    </citation>
    <scope>NUCLEOTIDE SEQUENCE</scope>
</reference>
<dbReference type="EMBL" id="LAZR01062468">
    <property type="protein sequence ID" value="KKK61449.1"/>
    <property type="molecule type" value="Genomic_DNA"/>
</dbReference>
<dbReference type="AlphaFoldDB" id="A0A0F8Z4Z3"/>